<keyword evidence="2" id="KW-1185">Reference proteome</keyword>
<organism evidence="1 2">
    <name type="scientific">Aporhodopirellula rubra</name>
    <dbReference type="NCBI Taxonomy" id="980271"/>
    <lineage>
        <taxon>Bacteria</taxon>
        <taxon>Pseudomonadati</taxon>
        <taxon>Planctomycetota</taxon>
        <taxon>Planctomycetia</taxon>
        <taxon>Pirellulales</taxon>
        <taxon>Pirellulaceae</taxon>
        <taxon>Aporhodopirellula</taxon>
    </lineage>
</organism>
<comment type="caution">
    <text evidence="1">The sequence shown here is derived from an EMBL/GenBank/DDBJ whole genome shotgun (WGS) entry which is preliminary data.</text>
</comment>
<dbReference type="EMBL" id="JACHXU010000063">
    <property type="protein sequence ID" value="MBB3210743.1"/>
    <property type="molecule type" value="Genomic_DNA"/>
</dbReference>
<gene>
    <name evidence="1" type="ORF">FHS27_006591</name>
</gene>
<proteinExistence type="predicted"/>
<evidence type="ECO:0000313" key="2">
    <source>
        <dbReference type="Proteomes" id="UP000536179"/>
    </source>
</evidence>
<protein>
    <submittedName>
        <fullName evidence="1">Uncharacterized protein</fullName>
    </submittedName>
</protein>
<dbReference type="RefSeq" id="WP_184310251.1">
    <property type="nucleotide sequence ID" value="NZ_JACHXU010000063.1"/>
</dbReference>
<sequence length="273" mass="30611">MTPTLQTSDLHGFFTRLKIQTIPMLGIFKPTCPVDAETKAWIERRFDWLTQEFGFHHLTSRETMLPTADFLPLEYDCTEDGIYELMKRVANRMDVDHSLLDLNFYEDNAIGLDGAVSPASAGLYAEKDGRYQIWLEVNCLDDPGGVIATLAHEIGHVVLLGQKRIEPDTDDQEELTDLLVVFNGLGVFAANASLHETNIHGSGYSAWSVGKRGYLSMHAIGYALALYSLARGLARPDWLKHLRPDAKAYVSRGIRYVTKVQDCSYRPAIERCG</sequence>
<accession>A0A7W5H9P5</accession>
<evidence type="ECO:0000313" key="1">
    <source>
        <dbReference type="EMBL" id="MBB3210743.1"/>
    </source>
</evidence>
<dbReference type="AlphaFoldDB" id="A0A7W5H9P5"/>
<name>A0A7W5H9P5_9BACT</name>
<reference evidence="1 2" key="1">
    <citation type="submission" date="2020-08" db="EMBL/GenBank/DDBJ databases">
        <title>Genomic Encyclopedia of Type Strains, Phase III (KMG-III): the genomes of soil and plant-associated and newly described type strains.</title>
        <authorList>
            <person name="Whitman W."/>
        </authorList>
    </citation>
    <scope>NUCLEOTIDE SEQUENCE [LARGE SCALE GENOMIC DNA]</scope>
    <source>
        <strain evidence="1 2">CECT 8075</strain>
    </source>
</reference>
<dbReference type="Proteomes" id="UP000536179">
    <property type="component" value="Unassembled WGS sequence"/>
</dbReference>